<dbReference type="EMBL" id="BGZK01000243">
    <property type="protein sequence ID" value="GBP31250.1"/>
    <property type="molecule type" value="Genomic_DNA"/>
</dbReference>
<proteinExistence type="predicted"/>
<sequence length="141" mass="15869">MYDLKEHECGLRTDELSVKCLLYADGQVILALSACGLQMVNKMKDAITKRGMKVLESGENTTESDILIESEKVEKVKEFVYFGSLFTNDRHDRDIERRVNAGNKVNEALLAVTNSKNVSRQARLAIRNGVLIPTLMHVNEN</sequence>
<keyword evidence="2" id="KW-1185">Reference proteome</keyword>
<dbReference type="AlphaFoldDB" id="A0A4C1UYD6"/>
<protein>
    <recommendedName>
        <fullName evidence="3">Reverse transcriptase domain-containing protein</fullName>
    </recommendedName>
</protein>
<evidence type="ECO:0000313" key="2">
    <source>
        <dbReference type="Proteomes" id="UP000299102"/>
    </source>
</evidence>
<reference evidence="1 2" key="1">
    <citation type="journal article" date="2019" name="Commun. Biol.">
        <title>The bagworm genome reveals a unique fibroin gene that provides high tensile strength.</title>
        <authorList>
            <person name="Kono N."/>
            <person name="Nakamura H."/>
            <person name="Ohtoshi R."/>
            <person name="Tomita M."/>
            <person name="Numata K."/>
            <person name="Arakawa K."/>
        </authorList>
    </citation>
    <scope>NUCLEOTIDE SEQUENCE [LARGE SCALE GENOMIC DNA]</scope>
</reference>
<name>A0A4C1UYD6_EUMVA</name>
<comment type="caution">
    <text evidence="1">The sequence shown here is derived from an EMBL/GenBank/DDBJ whole genome shotgun (WGS) entry which is preliminary data.</text>
</comment>
<organism evidence="1 2">
    <name type="scientific">Eumeta variegata</name>
    <name type="common">Bagworm moth</name>
    <name type="synonym">Eumeta japonica</name>
    <dbReference type="NCBI Taxonomy" id="151549"/>
    <lineage>
        <taxon>Eukaryota</taxon>
        <taxon>Metazoa</taxon>
        <taxon>Ecdysozoa</taxon>
        <taxon>Arthropoda</taxon>
        <taxon>Hexapoda</taxon>
        <taxon>Insecta</taxon>
        <taxon>Pterygota</taxon>
        <taxon>Neoptera</taxon>
        <taxon>Endopterygota</taxon>
        <taxon>Lepidoptera</taxon>
        <taxon>Glossata</taxon>
        <taxon>Ditrysia</taxon>
        <taxon>Tineoidea</taxon>
        <taxon>Psychidae</taxon>
        <taxon>Oiketicinae</taxon>
        <taxon>Eumeta</taxon>
    </lineage>
</organism>
<evidence type="ECO:0000313" key="1">
    <source>
        <dbReference type="EMBL" id="GBP31250.1"/>
    </source>
</evidence>
<dbReference type="OrthoDB" id="425681at2759"/>
<accession>A0A4C1UYD6</accession>
<evidence type="ECO:0008006" key="3">
    <source>
        <dbReference type="Google" id="ProtNLM"/>
    </source>
</evidence>
<gene>
    <name evidence="1" type="ORF">EVAR_21530_1</name>
</gene>
<dbReference type="Proteomes" id="UP000299102">
    <property type="component" value="Unassembled WGS sequence"/>
</dbReference>